<dbReference type="SUPFAM" id="SSF55729">
    <property type="entry name" value="Acyl-CoA N-acyltransferases (Nat)"/>
    <property type="match status" value="1"/>
</dbReference>
<dbReference type="CDD" id="cd04301">
    <property type="entry name" value="NAT_SF"/>
    <property type="match status" value="1"/>
</dbReference>
<comment type="caution">
    <text evidence="4">The sequence shown here is derived from an EMBL/GenBank/DDBJ whole genome shotgun (WGS) entry which is preliminary data.</text>
</comment>
<dbReference type="EC" id="2.3.1.-" evidence="4"/>
<dbReference type="Proteomes" id="UP001183585">
    <property type="component" value="Unassembled WGS sequence"/>
</dbReference>
<sequence length="179" mass="19023">MSTAAVPPAAWAEPAVVRRLGRDCPAGLGLSALLTAYHLRTEAEKGTPVTGADALPARYRAETTDPRRAFAEDVVLVARCGDVSAGCLVLTAPVSGRSEIKRLWTEPEARGRGIASMLVETALTAAHEGDVSTVALSVWSWRAGAIRLYETLGFAVVDSWDERDDLVCLERAVLPAGTH</sequence>
<name>A0ABU2CJG3_9MICO</name>
<evidence type="ECO:0000256" key="1">
    <source>
        <dbReference type="ARBA" id="ARBA00022679"/>
    </source>
</evidence>
<dbReference type="PROSITE" id="PS51186">
    <property type="entry name" value="GNAT"/>
    <property type="match status" value="1"/>
</dbReference>
<dbReference type="InterPro" id="IPR050832">
    <property type="entry name" value="Bact_Acetyltransf"/>
</dbReference>
<reference evidence="4 5" key="1">
    <citation type="submission" date="2023-07" db="EMBL/GenBank/DDBJ databases">
        <title>Sequencing the genomes of 1000 actinobacteria strains.</title>
        <authorList>
            <person name="Klenk H.-P."/>
        </authorList>
    </citation>
    <scope>NUCLEOTIDE SEQUENCE [LARGE SCALE GENOMIC DNA]</scope>
    <source>
        <strain evidence="4 5">DSM 45554</strain>
    </source>
</reference>
<dbReference type="GO" id="GO:0016746">
    <property type="term" value="F:acyltransferase activity"/>
    <property type="evidence" value="ECO:0007669"/>
    <property type="project" value="UniProtKB-KW"/>
</dbReference>
<evidence type="ECO:0000313" key="5">
    <source>
        <dbReference type="Proteomes" id="UP001183585"/>
    </source>
</evidence>
<dbReference type="PANTHER" id="PTHR43877:SF2">
    <property type="entry name" value="AMINOALKYLPHOSPHONATE N-ACETYLTRANSFERASE-RELATED"/>
    <property type="match status" value="1"/>
</dbReference>
<dbReference type="Pfam" id="PF00583">
    <property type="entry name" value="Acetyltransf_1"/>
    <property type="match status" value="1"/>
</dbReference>
<organism evidence="4 5">
    <name type="scientific">Promicromonospora iranensis</name>
    <dbReference type="NCBI Taxonomy" id="1105144"/>
    <lineage>
        <taxon>Bacteria</taxon>
        <taxon>Bacillati</taxon>
        <taxon>Actinomycetota</taxon>
        <taxon>Actinomycetes</taxon>
        <taxon>Micrococcales</taxon>
        <taxon>Promicromonosporaceae</taxon>
        <taxon>Promicromonospora</taxon>
    </lineage>
</organism>
<proteinExistence type="predicted"/>
<accession>A0ABU2CJG3</accession>
<evidence type="ECO:0000256" key="2">
    <source>
        <dbReference type="ARBA" id="ARBA00023315"/>
    </source>
</evidence>
<evidence type="ECO:0000259" key="3">
    <source>
        <dbReference type="PROSITE" id="PS51186"/>
    </source>
</evidence>
<feature type="domain" description="N-acetyltransferase" evidence="3">
    <location>
        <begin position="15"/>
        <end position="175"/>
    </location>
</feature>
<evidence type="ECO:0000313" key="4">
    <source>
        <dbReference type="EMBL" id="MDR7381484.1"/>
    </source>
</evidence>
<dbReference type="Gene3D" id="3.40.630.30">
    <property type="match status" value="1"/>
</dbReference>
<keyword evidence="5" id="KW-1185">Reference proteome</keyword>
<dbReference type="InterPro" id="IPR000182">
    <property type="entry name" value="GNAT_dom"/>
</dbReference>
<keyword evidence="2 4" id="KW-0012">Acyltransferase</keyword>
<protein>
    <submittedName>
        <fullName evidence="4">Acetyltransferase</fullName>
        <ecNumber evidence="4">2.3.1.-</ecNumber>
    </submittedName>
</protein>
<dbReference type="PANTHER" id="PTHR43877">
    <property type="entry name" value="AMINOALKYLPHOSPHONATE N-ACETYLTRANSFERASE-RELATED-RELATED"/>
    <property type="match status" value="1"/>
</dbReference>
<keyword evidence="1 4" id="KW-0808">Transferase</keyword>
<dbReference type="EMBL" id="JAVDYE010000001">
    <property type="protein sequence ID" value="MDR7381484.1"/>
    <property type="molecule type" value="Genomic_DNA"/>
</dbReference>
<gene>
    <name evidence="4" type="ORF">J2S48_000999</name>
</gene>
<dbReference type="InterPro" id="IPR016181">
    <property type="entry name" value="Acyl_CoA_acyltransferase"/>
</dbReference>
<dbReference type="RefSeq" id="WP_274994150.1">
    <property type="nucleotide sequence ID" value="NZ_JAJQQP010000006.1"/>
</dbReference>